<keyword evidence="1" id="KW-1133">Transmembrane helix</keyword>
<organism evidence="3 4">
    <name type="scientific">Corynebacterium hylobatis</name>
    <dbReference type="NCBI Taxonomy" id="1859290"/>
    <lineage>
        <taxon>Bacteria</taxon>
        <taxon>Bacillati</taxon>
        <taxon>Actinomycetota</taxon>
        <taxon>Actinomycetes</taxon>
        <taxon>Mycobacteriales</taxon>
        <taxon>Corynebacteriaceae</taxon>
        <taxon>Corynebacterium</taxon>
    </lineage>
</organism>
<name>A0A3S0C0Z6_9CORY</name>
<keyword evidence="1" id="KW-0812">Transmembrane</keyword>
<dbReference type="Gene3D" id="3.40.30.10">
    <property type="entry name" value="Glutaredoxin"/>
    <property type="match status" value="1"/>
</dbReference>
<comment type="caution">
    <text evidence="3">The sequence shown here is derived from an EMBL/GenBank/DDBJ whole genome shotgun (WGS) entry which is preliminary data.</text>
</comment>
<feature type="domain" description="Thioredoxin-like fold" evidence="2">
    <location>
        <begin position="77"/>
        <end position="239"/>
    </location>
</feature>
<evidence type="ECO:0000313" key="4">
    <source>
        <dbReference type="Proteomes" id="UP000274907"/>
    </source>
</evidence>
<accession>A0A3S0C0Z6</accession>
<keyword evidence="1" id="KW-0472">Membrane</keyword>
<proteinExistence type="predicted"/>
<dbReference type="EMBL" id="RXHJ01000008">
    <property type="protein sequence ID" value="RSZ63230.1"/>
    <property type="molecule type" value="Genomic_DNA"/>
</dbReference>
<sequence length="244" mass="25875">MSKSTRVTDPNAKGGSAFIWAIVAVVVVAAVVIGYIVMSGQGKKTEHLADRANIDVAFESDFSDSAVTIAAASPAADAPEVDLYEDYSCPYCSTLAQNTDEQMQEAVEAGELIVNIRTLNFLDRGNIDGHSTRAAAAALAVAEAGETDVFWNFRTVLMEDQEDIYNKWSNDDFADAAQALGASDGVVETIRSGEFISDANTLAAANADKLEAETGSVSSPRVVQDGKDVEVEDINQWLDAVLGA</sequence>
<gene>
    <name evidence="3" type="ORF">EAH68_08645</name>
</gene>
<protein>
    <recommendedName>
        <fullName evidence="2">Thioredoxin-like fold domain-containing protein</fullName>
    </recommendedName>
</protein>
<keyword evidence="4" id="KW-1185">Reference proteome</keyword>
<evidence type="ECO:0000313" key="3">
    <source>
        <dbReference type="EMBL" id="RSZ63230.1"/>
    </source>
</evidence>
<dbReference type="InterPro" id="IPR012336">
    <property type="entry name" value="Thioredoxin-like_fold"/>
</dbReference>
<evidence type="ECO:0000259" key="2">
    <source>
        <dbReference type="Pfam" id="PF13462"/>
    </source>
</evidence>
<dbReference type="AlphaFoldDB" id="A0A3S0C0Z6"/>
<reference evidence="3 4" key="1">
    <citation type="submission" date="2018-12" db="EMBL/GenBank/DDBJ databases">
        <title>YIM 101343 draft genome.</title>
        <authorList>
            <person name="Chen X."/>
        </authorList>
    </citation>
    <scope>NUCLEOTIDE SEQUENCE [LARGE SCALE GENOMIC DNA]</scope>
    <source>
        <strain evidence="3 4">YIM 101343</strain>
    </source>
</reference>
<dbReference type="OrthoDB" id="117402at2"/>
<evidence type="ECO:0000256" key="1">
    <source>
        <dbReference type="SAM" id="Phobius"/>
    </source>
</evidence>
<dbReference type="SUPFAM" id="SSF52833">
    <property type="entry name" value="Thioredoxin-like"/>
    <property type="match status" value="1"/>
</dbReference>
<feature type="transmembrane region" description="Helical" evidence="1">
    <location>
        <begin position="17"/>
        <end position="38"/>
    </location>
</feature>
<dbReference type="CDD" id="cd02972">
    <property type="entry name" value="DsbA_family"/>
    <property type="match status" value="1"/>
</dbReference>
<dbReference type="Pfam" id="PF13462">
    <property type="entry name" value="Thioredoxin_4"/>
    <property type="match status" value="1"/>
</dbReference>
<dbReference type="RefSeq" id="WP_126120918.1">
    <property type="nucleotide sequence ID" value="NZ_RXHJ01000008.1"/>
</dbReference>
<dbReference type="Proteomes" id="UP000274907">
    <property type="component" value="Unassembled WGS sequence"/>
</dbReference>
<dbReference type="InterPro" id="IPR036249">
    <property type="entry name" value="Thioredoxin-like_sf"/>
</dbReference>